<protein>
    <submittedName>
        <fullName evidence="1">Uncharacterized protein</fullName>
    </submittedName>
</protein>
<accession>A0A4Y2N8N4</accession>
<keyword evidence="2" id="KW-1185">Reference proteome</keyword>
<proteinExistence type="predicted"/>
<dbReference type="Proteomes" id="UP000499080">
    <property type="component" value="Unassembled WGS sequence"/>
</dbReference>
<reference evidence="1 2" key="1">
    <citation type="journal article" date="2019" name="Sci. Rep.">
        <title>Orb-weaving spider Araneus ventricosus genome elucidates the spidroin gene catalogue.</title>
        <authorList>
            <person name="Kono N."/>
            <person name="Nakamura H."/>
            <person name="Ohtoshi R."/>
            <person name="Moran D.A.P."/>
            <person name="Shinohara A."/>
            <person name="Yoshida Y."/>
            <person name="Fujiwara M."/>
            <person name="Mori M."/>
            <person name="Tomita M."/>
            <person name="Arakawa K."/>
        </authorList>
    </citation>
    <scope>NUCLEOTIDE SEQUENCE [LARGE SCALE GENOMIC DNA]</scope>
</reference>
<sequence>MSIVIIIPLYQSLSMGQDPKSQKLSKSAVITSSTLNMERGYGLAIEQNAFIMGAGVAADNLGTDLNPEIRLIIDAAAVWAGAQINVRLCLLKKQ</sequence>
<evidence type="ECO:0000313" key="2">
    <source>
        <dbReference type="Proteomes" id="UP000499080"/>
    </source>
</evidence>
<name>A0A4Y2N8N4_ARAVE</name>
<dbReference type="EMBL" id="BGPR01008739">
    <property type="protein sequence ID" value="GBN35725.1"/>
    <property type="molecule type" value="Genomic_DNA"/>
</dbReference>
<comment type="caution">
    <text evidence="1">The sequence shown here is derived from an EMBL/GenBank/DDBJ whole genome shotgun (WGS) entry which is preliminary data.</text>
</comment>
<evidence type="ECO:0000313" key="1">
    <source>
        <dbReference type="EMBL" id="GBN35725.1"/>
    </source>
</evidence>
<dbReference type="AlphaFoldDB" id="A0A4Y2N8N4"/>
<gene>
    <name evidence="1" type="ORF">AVEN_130426_1</name>
</gene>
<organism evidence="1 2">
    <name type="scientific">Araneus ventricosus</name>
    <name type="common">Orbweaver spider</name>
    <name type="synonym">Epeira ventricosa</name>
    <dbReference type="NCBI Taxonomy" id="182803"/>
    <lineage>
        <taxon>Eukaryota</taxon>
        <taxon>Metazoa</taxon>
        <taxon>Ecdysozoa</taxon>
        <taxon>Arthropoda</taxon>
        <taxon>Chelicerata</taxon>
        <taxon>Arachnida</taxon>
        <taxon>Araneae</taxon>
        <taxon>Araneomorphae</taxon>
        <taxon>Entelegynae</taxon>
        <taxon>Araneoidea</taxon>
        <taxon>Araneidae</taxon>
        <taxon>Araneus</taxon>
    </lineage>
</organism>